<comment type="subcellular location">
    <subcellularLocation>
        <location evidence="1">Cell membrane</location>
        <topology evidence="1">Multi-pass membrane protein</topology>
    </subcellularLocation>
</comment>
<keyword evidence="8 11" id="KW-0472">Membrane</keyword>
<evidence type="ECO:0000256" key="1">
    <source>
        <dbReference type="ARBA" id="ARBA00004651"/>
    </source>
</evidence>
<dbReference type="InterPro" id="IPR027359">
    <property type="entry name" value="Volt_channel_dom_sf"/>
</dbReference>
<name>A0A6P8IMW9_ACTTE</name>
<feature type="compositionally biased region" description="Polar residues" evidence="10">
    <location>
        <begin position="47"/>
        <end position="64"/>
    </location>
</feature>
<keyword evidence="5" id="KW-0851">Voltage-gated channel</keyword>
<keyword evidence="9" id="KW-0407">Ion channel</keyword>
<dbReference type="InterPro" id="IPR031846">
    <property type="entry name" value="Hvcn1"/>
</dbReference>
<keyword evidence="4 11" id="KW-0812">Transmembrane</keyword>
<keyword evidence="3" id="KW-1003">Cell membrane</keyword>
<evidence type="ECO:0000256" key="6">
    <source>
        <dbReference type="ARBA" id="ARBA00022989"/>
    </source>
</evidence>
<evidence type="ECO:0000256" key="5">
    <source>
        <dbReference type="ARBA" id="ARBA00022882"/>
    </source>
</evidence>
<accession>A0A6P8IMW9</accession>
<dbReference type="OrthoDB" id="5968032at2759"/>
<feature type="region of interest" description="Disordered" evidence="10">
    <location>
        <begin position="1"/>
        <end position="64"/>
    </location>
</feature>
<evidence type="ECO:0000313" key="13">
    <source>
        <dbReference type="RefSeq" id="XP_031567713.1"/>
    </source>
</evidence>
<dbReference type="Proteomes" id="UP000515163">
    <property type="component" value="Unplaced"/>
</dbReference>
<keyword evidence="12" id="KW-1185">Reference proteome</keyword>
<dbReference type="GO" id="GO:0030171">
    <property type="term" value="F:voltage-gated proton channel activity"/>
    <property type="evidence" value="ECO:0007669"/>
    <property type="project" value="InterPro"/>
</dbReference>
<evidence type="ECO:0000256" key="3">
    <source>
        <dbReference type="ARBA" id="ARBA00022475"/>
    </source>
</evidence>
<evidence type="ECO:0000256" key="8">
    <source>
        <dbReference type="ARBA" id="ARBA00023136"/>
    </source>
</evidence>
<dbReference type="GO" id="GO:0005886">
    <property type="term" value="C:plasma membrane"/>
    <property type="evidence" value="ECO:0007669"/>
    <property type="project" value="UniProtKB-SubCell"/>
</dbReference>
<dbReference type="Gene3D" id="1.20.120.350">
    <property type="entry name" value="Voltage-gated potassium channels. Chain C"/>
    <property type="match status" value="1"/>
</dbReference>
<dbReference type="PANTHER" id="PTHR46480">
    <property type="entry name" value="F20B24.22"/>
    <property type="match status" value="1"/>
</dbReference>
<dbReference type="InParanoid" id="A0A6P8IMW9"/>
<dbReference type="KEGG" id="aten:116302532"/>
<keyword evidence="6 11" id="KW-1133">Transmembrane helix</keyword>
<dbReference type="RefSeq" id="XP_031567713.1">
    <property type="nucleotide sequence ID" value="XM_031711853.1"/>
</dbReference>
<organism evidence="12 13">
    <name type="scientific">Actinia tenebrosa</name>
    <name type="common">Australian red waratah sea anemone</name>
    <dbReference type="NCBI Taxonomy" id="6105"/>
    <lineage>
        <taxon>Eukaryota</taxon>
        <taxon>Metazoa</taxon>
        <taxon>Cnidaria</taxon>
        <taxon>Anthozoa</taxon>
        <taxon>Hexacorallia</taxon>
        <taxon>Actiniaria</taxon>
        <taxon>Actiniidae</taxon>
        <taxon>Actinia</taxon>
    </lineage>
</organism>
<reference evidence="13" key="1">
    <citation type="submission" date="2025-08" db="UniProtKB">
        <authorList>
            <consortium name="RefSeq"/>
        </authorList>
    </citation>
    <scope>IDENTIFICATION</scope>
    <source>
        <tissue evidence="13">Tentacle</tissue>
    </source>
</reference>
<evidence type="ECO:0000313" key="12">
    <source>
        <dbReference type="Proteomes" id="UP000515163"/>
    </source>
</evidence>
<keyword evidence="2" id="KW-0813">Transport</keyword>
<gene>
    <name evidence="13" type="primary">LOC116302532</name>
</gene>
<evidence type="ECO:0000256" key="2">
    <source>
        <dbReference type="ARBA" id="ARBA00022448"/>
    </source>
</evidence>
<evidence type="ECO:0000256" key="11">
    <source>
        <dbReference type="SAM" id="Phobius"/>
    </source>
</evidence>
<dbReference type="AlphaFoldDB" id="A0A6P8IMW9"/>
<evidence type="ECO:0000256" key="4">
    <source>
        <dbReference type="ARBA" id="ARBA00022692"/>
    </source>
</evidence>
<dbReference type="GeneID" id="116302532"/>
<evidence type="ECO:0000256" key="9">
    <source>
        <dbReference type="ARBA" id="ARBA00023303"/>
    </source>
</evidence>
<protein>
    <submittedName>
        <fullName evidence="13">Uncharacterized protein LOC116302532</fullName>
    </submittedName>
</protein>
<evidence type="ECO:0000256" key="7">
    <source>
        <dbReference type="ARBA" id="ARBA00023065"/>
    </source>
</evidence>
<evidence type="ECO:0000256" key="10">
    <source>
        <dbReference type="SAM" id="MobiDB-lite"/>
    </source>
</evidence>
<sequence length="310" mass="35539">MSSKQPYNESVIDIADGPRDVLDEPNYDEGNETNARIPRVSRDSRNNETATTYDNSTSSSPDGQLFSTNYVDQLVESFWTKIDQKIDDAVSQQQAAHKIQEQTLQNDKQAKEKEKASAVGKYTEYYNFSYSFIYMFEFLLRICTLFKTKVFAKARTAVAFISSIQWRENFAKCLFHRRAHFIVFLLTVIDVTLVSLIILRDFDFVDEENNVAAFQTFQIICLSIMSCFLLEILLKIVCVGKAIFSDSLEVFDCILVTFYFIAELAATKAFRNIDGTYSKYIHIAASLRLWRIVIILSDAFLTKDEAEETG</sequence>
<dbReference type="GO" id="GO:0034702">
    <property type="term" value="C:monoatomic ion channel complex"/>
    <property type="evidence" value="ECO:0007669"/>
    <property type="project" value="UniProtKB-KW"/>
</dbReference>
<feature type="transmembrane region" description="Helical" evidence="11">
    <location>
        <begin position="179"/>
        <end position="199"/>
    </location>
</feature>
<feature type="transmembrane region" description="Helical" evidence="11">
    <location>
        <begin position="211"/>
        <end position="234"/>
    </location>
</feature>
<keyword evidence="7" id="KW-0406">Ion transport</keyword>
<dbReference type="PANTHER" id="PTHR46480:SF1">
    <property type="entry name" value="VOLTAGE-GATED HYDROGEN CHANNEL 1"/>
    <property type="match status" value="1"/>
</dbReference>
<proteinExistence type="predicted"/>